<evidence type="ECO:0000313" key="3">
    <source>
        <dbReference type="Proteomes" id="UP000270626"/>
    </source>
</evidence>
<dbReference type="RefSeq" id="WP_121459385.1">
    <property type="nucleotide sequence ID" value="NZ_RBXP01000019.1"/>
</dbReference>
<dbReference type="SUPFAM" id="SSF56935">
    <property type="entry name" value="Porins"/>
    <property type="match status" value="1"/>
</dbReference>
<accession>A0A495VKQ3</accession>
<evidence type="ECO:0000313" key="2">
    <source>
        <dbReference type="EMBL" id="RKT49971.1"/>
    </source>
</evidence>
<keyword evidence="3" id="KW-1185">Reference proteome</keyword>
<dbReference type="EMBL" id="RBXP01000019">
    <property type="protein sequence ID" value="RKT49971.1"/>
    <property type="molecule type" value="Genomic_DNA"/>
</dbReference>
<dbReference type="OrthoDB" id="197869at2"/>
<dbReference type="Proteomes" id="UP000270626">
    <property type="component" value="Unassembled WGS sequence"/>
</dbReference>
<keyword evidence="1" id="KW-0732">Signal</keyword>
<dbReference type="Gene3D" id="2.40.160.10">
    <property type="entry name" value="Porin"/>
    <property type="match status" value="1"/>
</dbReference>
<dbReference type="InterPro" id="IPR023614">
    <property type="entry name" value="Porin_dom_sf"/>
</dbReference>
<organism evidence="2 3">
    <name type="scientific">Azonexus fungiphilus</name>
    <dbReference type="NCBI Taxonomy" id="146940"/>
    <lineage>
        <taxon>Bacteria</taxon>
        <taxon>Pseudomonadati</taxon>
        <taxon>Pseudomonadota</taxon>
        <taxon>Betaproteobacteria</taxon>
        <taxon>Rhodocyclales</taxon>
        <taxon>Azonexaceae</taxon>
        <taxon>Azonexus</taxon>
    </lineage>
</organism>
<sequence length="405" mass="44780">MTHALRLSCLLACLVVPTAATAETSTGDSFWNGLAIRGFGTLGVARSNDERAEFVRDLSQPDGLGRHWSGKLDSLLGLQANLALGDNTEAVLQGVTRYRYDGSWRPELTWAFIRHDFRPDFTVRVGRMGTEFFMQADSRNVGYANLTLRPSPDYFGPIVVSYFDGIDASLTGDTGRGLLRAKVFAGRAAEKTPFVKPFTWDLSGSRMAGGYLDYLSGPWQFRISRSLIRFKHQQPVNAAATQAGIPFDLLAAAPELSITGRHAIYDSLGVVYDEGRLQVQAQLSSIRYDSAVYEDTRAAYVVAGYRIGQFTPFVGYARTHSDPARLRTPLPAPMAEAVRGFIAATHADQATVTLGTRWDFQRDMALKAQLDMVHGNRDSRFPMRDAQPGWDGRLNVFSLALDFIF</sequence>
<name>A0A495VKQ3_9RHOO</name>
<feature type="chain" id="PRO_5019728609" evidence="1">
    <location>
        <begin position="23"/>
        <end position="405"/>
    </location>
</feature>
<reference evidence="2 3" key="1">
    <citation type="submission" date="2018-10" db="EMBL/GenBank/DDBJ databases">
        <title>Genomic Encyclopedia of Type Strains, Phase IV (KMG-IV): sequencing the most valuable type-strain genomes for metagenomic binning, comparative biology and taxonomic classification.</title>
        <authorList>
            <person name="Goeker M."/>
        </authorList>
    </citation>
    <scope>NUCLEOTIDE SEQUENCE [LARGE SCALE GENOMIC DNA]</scope>
    <source>
        <strain evidence="2 3">DSM 23841</strain>
    </source>
</reference>
<comment type="caution">
    <text evidence="2">The sequence shown here is derived from an EMBL/GenBank/DDBJ whole genome shotgun (WGS) entry which is preliminary data.</text>
</comment>
<dbReference type="AlphaFoldDB" id="A0A495VKQ3"/>
<protein>
    <submittedName>
        <fullName evidence="2">Porin-like protein</fullName>
    </submittedName>
</protein>
<evidence type="ECO:0000256" key="1">
    <source>
        <dbReference type="SAM" id="SignalP"/>
    </source>
</evidence>
<feature type="signal peptide" evidence="1">
    <location>
        <begin position="1"/>
        <end position="22"/>
    </location>
</feature>
<proteinExistence type="predicted"/>
<gene>
    <name evidence="2" type="ORF">DFR40_3114</name>
</gene>